<sequence length="71" mass="7558">MTIKLNDNRPMVLEHQVIRFETAQSWNKGKGNLNHPGTGNGGINYPNDPYTGPHKGNGGGNSNGNNGNGNN</sequence>
<keyword evidence="3" id="KW-1185">Reference proteome</keyword>
<evidence type="ECO:0000256" key="1">
    <source>
        <dbReference type="SAM" id="MobiDB-lite"/>
    </source>
</evidence>
<name>A0ABW5BYM6_9BACI</name>
<accession>A0ABW5BYM6</accession>
<dbReference type="EMBL" id="JBHUIK010000002">
    <property type="protein sequence ID" value="MFD2214039.1"/>
    <property type="molecule type" value="Genomic_DNA"/>
</dbReference>
<comment type="caution">
    <text evidence="2">The sequence shown here is derived from an EMBL/GenBank/DDBJ whole genome shotgun (WGS) entry which is preliminary data.</text>
</comment>
<organism evidence="2 3">
    <name type="scientific">Metabacillus endolithicus</name>
    <dbReference type="NCBI Taxonomy" id="1535204"/>
    <lineage>
        <taxon>Bacteria</taxon>
        <taxon>Bacillati</taxon>
        <taxon>Bacillota</taxon>
        <taxon>Bacilli</taxon>
        <taxon>Bacillales</taxon>
        <taxon>Bacillaceae</taxon>
        <taxon>Metabacillus</taxon>
    </lineage>
</organism>
<protein>
    <submittedName>
        <fullName evidence="2">Uncharacterized protein</fullName>
    </submittedName>
</protein>
<dbReference type="Proteomes" id="UP001597318">
    <property type="component" value="Unassembled WGS sequence"/>
</dbReference>
<proteinExistence type="predicted"/>
<evidence type="ECO:0000313" key="3">
    <source>
        <dbReference type="Proteomes" id="UP001597318"/>
    </source>
</evidence>
<feature type="region of interest" description="Disordered" evidence="1">
    <location>
        <begin position="24"/>
        <end position="71"/>
    </location>
</feature>
<dbReference type="RefSeq" id="WP_247344371.1">
    <property type="nucleotide sequence ID" value="NZ_CP095550.1"/>
</dbReference>
<evidence type="ECO:0000313" key="2">
    <source>
        <dbReference type="EMBL" id="MFD2214039.1"/>
    </source>
</evidence>
<gene>
    <name evidence="2" type="ORF">ACFSKK_10140</name>
</gene>
<feature type="compositionally biased region" description="Gly residues" evidence="1">
    <location>
        <begin position="55"/>
        <end position="71"/>
    </location>
</feature>
<reference evidence="3" key="1">
    <citation type="journal article" date="2019" name="Int. J. Syst. Evol. Microbiol.">
        <title>The Global Catalogue of Microorganisms (GCM) 10K type strain sequencing project: providing services to taxonomists for standard genome sequencing and annotation.</title>
        <authorList>
            <consortium name="The Broad Institute Genomics Platform"/>
            <consortium name="The Broad Institute Genome Sequencing Center for Infectious Disease"/>
            <person name="Wu L."/>
            <person name="Ma J."/>
        </authorList>
    </citation>
    <scope>NUCLEOTIDE SEQUENCE [LARGE SCALE GENOMIC DNA]</scope>
    <source>
        <strain evidence="3">CGMCC 1.15474</strain>
    </source>
</reference>